<evidence type="ECO:0000256" key="7">
    <source>
        <dbReference type="ARBA" id="ARBA00013188"/>
    </source>
</evidence>
<dbReference type="GO" id="GO:0006098">
    <property type="term" value="P:pentose-phosphate shunt"/>
    <property type="evidence" value="ECO:0007669"/>
    <property type="project" value="UniProtKB-UniRule"/>
</dbReference>
<evidence type="ECO:0000256" key="10">
    <source>
        <dbReference type="NCBIfam" id="TIGR01163"/>
    </source>
</evidence>
<reference evidence="12" key="1">
    <citation type="submission" date="2009-12" db="EMBL/GenBank/DDBJ databases">
        <title>Complete sequence of Treponema azotonutricium strain ZAS-9.</title>
        <authorList>
            <person name="Tetu S.G."/>
            <person name="Matson E."/>
            <person name="Ren Q."/>
            <person name="Seshadri R."/>
            <person name="Elbourne L."/>
            <person name="Hassan K.A."/>
            <person name="Durkin A."/>
            <person name="Radune D."/>
            <person name="Mohamoud Y."/>
            <person name="Shay R."/>
            <person name="Jin S."/>
            <person name="Zhang X."/>
            <person name="Lucey K."/>
            <person name="Ballor N.R."/>
            <person name="Ottesen E."/>
            <person name="Rosenthal R."/>
            <person name="Allen A."/>
            <person name="Leadbetter J.R."/>
            <person name="Paulsen I.T."/>
        </authorList>
    </citation>
    <scope>NUCLEOTIDE SEQUENCE [LARGE SCALE GENOMIC DNA]</scope>
    <source>
        <strain evidence="12">ATCC BAA-888 / DSM 13862 / ZAS-9</strain>
    </source>
</reference>
<dbReference type="GO" id="GO:0046872">
    <property type="term" value="F:metal ion binding"/>
    <property type="evidence" value="ECO:0007669"/>
    <property type="project" value="UniProtKB-KW"/>
</dbReference>
<evidence type="ECO:0000313" key="11">
    <source>
        <dbReference type="EMBL" id="AEF81851.1"/>
    </source>
</evidence>
<protein>
    <recommendedName>
        <fullName evidence="7 10">Ribulose-phosphate 3-epimerase</fullName>
        <ecNumber evidence="7 10">5.1.3.1</ecNumber>
    </recommendedName>
</protein>
<comment type="catalytic activity">
    <reaction evidence="1">
        <text>D-ribulose 5-phosphate = D-xylulose 5-phosphate</text>
        <dbReference type="Rhea" id="RHEA:13677"/>
        <dbReference type="ChEBI" id="CHEBI:57737"/>
        <dbReference type="ChEBI" id="CHEBI:58121"/>
        <dbReference type="EC" id="5.1.3.1"/>
    </reaction>
</comment>
<evidence type="ECO:0000256" key="9">
    <source>
        <dbReference type="ARBA" id="ARBA00023235"/>
    </source>
</evidence>
<organism evidence="11 12">
    <name type="scientific">Leadbettera azotonutricia (strain ATCC BAA-888 / DSM 13862 / ZAS-9)</name>
    <name type="common">Treponema azotonutricium</name>
    <dbReference type="NCBI Taxonomy" id="545695"/>
    <lineage>
        <taxon>Bacteria</taxon>
        <taxon>Pseudomonadati</taxon>
        <taxon>Spirochaetota</taxon>
        <taxon>Spirochaetia</taxon>
        <taxon>Spirochaetales</taxon>
        <taxon>Breznakiellaceae</taxon>
        <taxon>Leadbettera</taxon>
    </lineage>
</organism>
<comment type="cofactor">
    <cofactor evidence="4">
        <name>Zn(2+)</name>
        <dbReference type="ChEBI" id="CHEBI:29105"/>
    </cofactor>
</comment>
<comment type="cofactor">
    <cofactor evidence="5">
        <name>Fe(2+)</name>
        <dbReference type="ChEBI" id="CHEBI:29033"/>
    </cofactor>
</comment>
<evidence type="ECO:0000256" key="5">
    <source>
        <dbReference type="ARBA" id="ARBA00001954"/>
    </source>
</evidence>
<evidence type="ECO:0000256" key="1">
    <source>
        <dbReference type="ARBA" id="ARBA00001782"/>
    </source>
</evidence>
<accession>F5YCC6</accession>
<dbReference type="InterPro" id="IPR013785">
    <property type="entry name" value="Aldolase_TIM"/>
</dbReference>
<dbReference type="eggNOG" id="COG0036">
    <property type="taxonomic scope" value="Bacteria"/>
</dbReference>
<dbReference type="GO" id="GO:0005975">
    <property type="term" value="P:carbohydrate metabolic process"/>
    <property type="evidence" value="ECO:0007669"/>
    <property type="project" value="InterPro"/>
</dbReference>
<sequence>MGKAQLAPSMMCADIFKLGETIRLFEKLNVPYLHIDVMDGSFVPNLMLGTAEVKQMRQFSGIPMDIHLMIEEPGDKIEWFAPQKGDYVSVHVETTRHIQRVLARIRSLGAKPMAALNPATPLSMIEEIFPDVDAILVMCVNPGYAGQKLVPQTLEKISRLRSLLDDKGFEKVEIEVDGNVTPENAVKMRKAGADIFVAGTSLIFKPGDMEEHILGFYKEMEKL</sequence>
<evidence type="ECO:0000256" key="4">
    <source>
        <dbReference type="ARBA" id="ARBA00001947"/>
    </source>
</evidence>
<dbReference type="InParanoid" id="F5YCC6"/>
<dbReference type="GO" id="GO:0005737">
    <property type="term" value="C:cytoplasm"/>
    <property type="evidence" value="ECO:0007669"/>
    <property type="project" value="UniProtKB-ARBA"/>
</dbReference>
<reference evidence="11 12" key="2">
    <citation type="journal article" date="2011" name="ISME J.">
        <title>RNA-seq reveals cooperative metabolic interactions between two termite-gut spirochete species in co-culture.</title>
        <authorList>
            <person name="Rosenthal A.Z."/>
            <person name="Matson E.G."/>
            <person name="Eldar A."/>
            <person name="Leadbetter J.R."/>
        </authorList>
    </citation>
    <scope>NUCLEOTIDE SEQUENCE [LARGE SCALE GENOMIC DNA]</scope>
    <source>
        <strain evidence="12">ATCC BAA-888 / DSM 13862 / ZAS-9</strain>
    </source>
</reference>
<gene>
    <name evidence="11" type="primary">rpe_2</name>
    <name evidence="11" type="ordered locus">TREAZ_2886</name>
</gene>
<dbReference type="RefSeq" id="WP_015712654.1">
    <property type="nucleotide sequence ID" value="NC_015577.1"/>
</dbReference>
<dbReference type="NCBIfam" id="TIGR01163">
    <property type="entry name" value="rpe"/>
    <property type="match status" value="1"/>
</dbReference>
<dbReference type="NCBIfam" id="NF004076">
    <property type="entry name" value="PRK05581.1-4"/>
    <property type="match status" value="1"/>
</dbReference>
<dbReference type="FunFam" id="3.20.20.70:FF:000004">
    <property type="entry name" value="Ribulose-phosphate 3-epimerase"/>
    <property type="match status" value="1"/>
</dbReference>
<dbReference type="STRING" id="545695.TREAZ_2886"/>
<comment type="similarity">
    <text evidence="6">Belongs to the ribulose-phosphate 3-epimerase family.</text>
</comment>
<evidence type="ECO:0000256" key="8">
    <source>
        <dbReference type="ARBA" id="ARBA00022723"/>
    </source>
</evidence>
<dbReference type="InterPro" id="IPR026019">
    <property type="entry name" value="Ribul_P_3_epim"/>
</dbReference>
<proteinExistence type="inferred from homology"/>
<keyword evidence="9 11" id="KW-0413">Isomerase</keyword>
<dbReference type="OrthoDB" id="1645589at2"/>
<dbReference type="HOGENOM" id="CLU_054856_2_1_12"/>
<dbReference type="InterPro" id="IPR011060">
    <property type="entry name" value="RibuloseP-bd_barrel"/>
</dbReference>
<comment type="cofactor">
    <cofactor evidence="3">
        <name>Co(2+)</name>
        <dbReference type="ChEBI" id="CHEBI:48828"/>
    </cofactor>
</comment>
<dbReference type="InterPro" id="IPR000056">
    <property type="entry name" value="Ribul_P_3_epim-like"/>
</dbReference>
<dbReference type="SUPFAM" id="SSF51366">
    <property type="entry name" value="Ribulose-phoshate binding barrel"/>
    <property type="match status" value="1"/>
</dbReference>
<name>F5YCC6_LEAAZ</name>
<dbReference type="AlphaFoldDB" id="F5YCC6"/>
<keyword evidence="8" id="KW-0479">Metal-binding</keyword>
<evidence type="ECO:0000256" key="6">
    <source>
        <dbReference type="ARBA" id="ARBA00009541"/>
    </source>
</evidence>
<dbReference type="EMBL" id="CP001841">
    <property type="protein sequence ID" value="AEF81851.1"/>
    <property type="molecule type" value="Genomic_DNA"/>
</dbReference>
<dbReference type="GO" id="GO:0004750">
    <property type="term" value="F:D-ribulose-phosphate 3-epimerase activity"/>
    <property type="evidence" value="ECO:0007669"/>
    <property type="project" value="UniProtKB-UniRule"/>
</dbReference>
<dbReference type="Pfam" id="PF00834">
    <property type="entry name" value="Ribul_P_3_epim"/>
    <property type="match status" value="1"/>
</dbReference>
<dbReference type="CDD" id="cd00429">
    <property type="entry name" value="RPE"/>
    <property type="match status" value="1"/>
</dbReference>
<dbReference type="KEGG" id="taz:TREAZ_2886"/>
<evidence type="ECO:0000256" key="3">
    <source>
        <dbReference type="ARBA" id="ARBA00001941"/>
    </source>
</evidence>
<comment type="cofactor">
    <cofactor evidence="2">
        <name>Mn(2+)</name>
        <dbReference type="ChEBI" id="CHEBI:29035"/>
    </cofactor>
</comment>
<dbReference type="Proteomes" id="UP000009222">
    <property type="component" value="Chromosome"/>
</dbReference>
<dbReference type="EC" id="5.1.3.1" evidence="7 10"/>
<evidence type="ECO:0000256" key="2">
    <source>
        <dbReference type="ARBA" id="ARBA00001936"/>
    </source>
</evidence>
<keyword evidence="12" id="KW-1185">Reference proteome</keyword>
<dbReference type="PANTHER" id="PTHR11749">
    <property type="entry name" value="RIBULOSE-5-PHOSPHATE-3-EPIMERASE"/>
    <property type="match status" value="1"/>
</dbReference>
<dbReference type="Gene3D" id="3.20.20.70">
    <property type="entry name" value="Aldolase class I"/>
    <property type="match status" value="1"/>
</dbReference>
<evidence type="ECO:0000313" key="12">
    <source>
        <dbReference type="Proteomes" id="UP000009222"/>
    </source>
</evidence>